<dbReference type="OrthoDB" id="2149267at2759"/>
<evidence type="ECO:0000259" key="7">
    <source>
        <dbReference type="PROSITE" id="PS50214"/>
    </source>
</evidence>
<feature type="compositionally biased region" description="Low complexity" evidence="5">
    <location>
        <begin position="924"/>
        <end position="934"/>
    </location>
</feature>
<dbReference type="GO" id="GO:0006509">
    <property type="term" value="P:membrane protein ectodomain proteolysis"/>
    <property type="evidence" value="ECO:0007669"/>
    <property type="project" value="TreeGrafter"/>
</dbReference>
<evidence type="ECO:0000313" key="9">
    <source>
        <dbReference type="EMBL" id="GAU94698.1"/>
    </source>
</evidence>
<evidence type="ECO:0000256" key="2">
    <source>
        <dbReference type="ARBA" id="ARBA00012332"/>
    </source>
</evidence>
<evidence type="ECO:0000313" key="10">
    <source>
        <dbReference type="Proteomes" id="UP000186922"/>
    </source>
</evidence>
<dbReference type="InterPro" id="IPR051489">
    <property type="entry name" value="ADAM_Metalloproteinase"/>
</dbReference>
<gene>
    <name evidence="9" type="primary">RvY_06423-1</name>
    <name evidence="9" type="synonym">RvY_06423.1</name>
    <name evidence="9" type="ORF">RvY_06423</name>
</gene>
<evidence type="ECO:0000259" key="8">
    <source>
        <dbReference type="PROSITE" id="PS50215"/>
    </source>
</evidence>
<dbReference type="GO" id="GO:0007219">
    <property type="term" value="P:Notch signaling pathway"/>
    <property type="evidence" value="ECO:0007669"/>
    <property type="project" value="TreeGrafter"/>
</dbReference>
<organism evidence="9 10">
    <name type="scientific">Ramazzottius varieornatus</name>
    <name type="common">Water bear</name>
    <name type="synonym">Tardigrade</name>
    <dbReference type="NCBI Taxonomy" id="947166"/>
    <lineage>
        <taxon>Eukaryota</taxon>
        <taxon>Metazoa</taxon>
        <taxon>Ecdysozoa</taxon>
        <taxon>Tardigrada</taxon>
        <taxon>Eutardigrada</taxon>
        <taxon>Parachela</taxon>
        <taxon>Hypsibioidea</taxon>
        <taxon>Ramazzottiidae</taxon>
        <taxon>Ramazzottius</taxon>
    </lineage>
</organism>
<feature type="active site" evidence="4">
    <location>
        <position position="499"/>
    </location>
</feature>
<comment type="catalytic activity">
    <reaction evidence="1">
        <text>Endopeptidase of broad specificity.</text>
        <dbReference type="EC" id="3.4.24.81"/>
    </reaction>
</comment>
<dbReference type="GO" id="GO:0046872">
    <property type="term" value="F:metal ion binding"/>
    <property type="evidence" value="ECO:0007669"/>
    <property type="project" value="UniProtKB-KW"/>
</dbReference>
<comment type="caution">
    <text evidence="4">Lacks conserved residue(s) required for the propagation of feature annotation.</text>
</comment>
<feature type="domain" description="Disintegrin" evidence="7">
    <location>
        <begin position="572"/>
        <end position="684"/>
    </location>
</feature>
<keyword evidence="4" id="KW-0479">Metal-binding</keyword>
<dbReference type="GO" id="GO:0004222">
    <property type="term" value="F:metalloendopeptidase activity"/>
    <property type="evidence" value="ECO:0007669"/>
    <property type="project" value="InterPro"/>
</dbReference>
<dbReference type="AlphaFoldDB" id="A0A1D1V856"/>
<dbReference type="GO" id="GO:0005886">
    <property type="term" value="C:plasma membrane"/>
    <property type="evidence" value="ECO:0007669"/>
    <property type="project" value="TreeGrafter"/>
</dbReference>
<feature type="region of interest" description="Disordered" evidence="5">
    <location>
        <begin position="974"/>
        <end position="1034"/>
    </location>
</feature>
<feature type="region of interest" description="Disordered" evidence="5">
    <location>
        <begin position="850"/>
        <end position="934"/>
    </location>
</feature>
<evidence type="ECO:0000256" key="4">
    <source>
        <dbReference type="PROSITE-ProRule" id="PRU00276"/>
    </source>
</evidence>
<accession>A0A1D1V856</accession>
<dbReference type="STRING" id="947166.A0A1D1V856"/>
<feature type="transmembrane region" description="Helical" evidence="6">
    <location>
        <begin position="826"/>
        <end position="849"/>
    </location>
</feature>
<dbReference type="InterPro" id="IPR049038">
    <property type="entry name" value="ADAM10_Cys-rich"/>
</dbReference>
<dbReference type="Gene3D" id="3.40.390.10">
    <property type="entry name" value="Collagenase (Catalytic Domain)"/>
    <property type="match status" value="1"/>
</dbReference>
<dbReference type="SMART" id="SM00050">
    <property type="entry name" value="DISIN"/>
    <property type="match status" value="1"/>
</dbReference>
<proteinExistence type="predicted"/>
<evidence type="ECO:0000256" key="1">
    <source>
        <dbReference type="ARBA" id="ARBA00001809"/>
    </source>
</evidence>
<keyword evidence="10" id="KW-1185">Reference proteome</keyword>
<feature type="binding site" evidence="4">
    <location>
        <position position="502"/>
    </location>
    <ligand>
        <name>Zn(2+)</name>
        <dbReference type="ChEBI" id="CHEBI:29105"/>
        <note>catalytic</note>
    </ligand>
</feature>
<keyword evidence="4" id="KW-0862">Zinc</keyword>
<dbReference type="InterPro" id="IPR036436">
    <property type="entry name" value="Disintegrin_dom_sf"/>
</dbReference>
<dbReference type="PROSITE" id="PS50215">
    <property type="entry name" value="ADAM_MEPRO"/>
    <property type="match status" value="1"/>
</dbReference>
<feature type="binding site" evidence="4">
    <location>
        <position position="508"/>
    </location>
    <ligand>
        <name>Zn(2+)</name>
        <dbReference type="ChEBI" id="CHEBI:29105"/>
        <note>catalytic</note>
    </ligand>
</feature>
<keyword evidence="6" id="KW-0472">Membrane</keyword>
<name>A0A1D1V856_RAMVA</name>
<dbReference type="EC" id="3.4.24.81" evidence="2"/>
<dbReference type="PROSITE" id="PS50214">
    <property type="entry name" value="DISINTEGRIN_2"/>
    <property type="match status" value="1"/>
</dbReference>
<comment type="caution">
    <text evidence="9">The sequence shown here is derived from an EMBL/GenBank/DDBJ whole genome shotgun (WGS) entry which is preliminary data.</text>
</comment>
<feature type="binding site" evidence="4">
    <location>
        <position position="498"/>
    </location>
    <ligand>
        <name>Zn(2+)</name>
        <dbReference type="ChEBI" id="CHEBI:29105"/>
        <note>catalytic</note>
    </ligand>
</feature>
<dbReference type="InterPro" id="IPR024079">
    <property type="entry name" value="MetalloPept_cat_dom_sf"/>
</dbReference>
<dbReference type="Pfam" id="PF21299">
    <property type="entry name" value="ADAM10_Cys-rich"/>
    <property type="match status" value="1"/>
</dbReference>
<feature type="compositionally biased region" description="Polar residues" evidence="5">
    <location>
        <begin position="1001"/>
        <end position="1018"/>
    </location>
</feature>
<dbReference type="EMBL" id="BDGG01000002">
    <property type="protein sequence ID" value="GAU94698.1"/>
    <property type="molecule type" value="Genomic_DNA"/>
</dbReference>
<dbReference type="PANTHER" id="PTHR45702:SF2">
    <property type="entry name" value="KUZBANIAN, ISOFORM A"/>
    <property type="match status" value="1"/>
</dbReference>
<feature type="region of interest" description="Disordered" evidence="5">
    <location>
        <begin position="226"/>
        <end position="248"/>
    </location>
</feature>
<keyword evidence="6" id="KW-0812">Transmembrane</keyword>
<keyword evidence="6" id="KW-1133">Transmembrane helix</keyword>
<dbReference type="Pfam" id="PF13574">
    <property type="entry name" value="Reprolysin_2"/>
    <property type="match status" value="1"/>
</dbReference>
<dbReference type="InterPro" id="IPR001590">
    <property type="entry name" value="Peptidase_M12B"/>
</dbReference>
<dbReference type="PANTHER" id="PTHR45702">
    <property type="entry name" value="ADAM10/ADAM17 METALLOPEPTIDASE FAMILY MEMBER"/>
    <property type="match status" value="1"/>
</dbReference>
<evidence type="ECO:0000256" key="6">
    <source>
        <dbReference type="SAM" id="Phobius"/>
    </source>
</evidence>
<dbReference type="Proteomes" id="UP000186922">
    <property type="component" value="Unassembled WGS sequence"/>
</dbReference>
<keyword evidence="3" id="KW-0165">Cleavage on pair of basic residues</keyword>
<dbReference type="Gene3D" id="4.10.70.10">
    <property type="entry name" value="Disintegrin domain"/>
    <property type="match status" value="1"/>
</dbReference>
<dbReference type="SUPFAM" id="SSF55486">
    <property type="entry name" value="Metalloproteases ('zincins'), catalytic domain"/>
    <property type="match status" value="1"/>
</dbReference>
<feature type="region of interest" description="Disordered" evidence="5">
    <location>
        <begin position="266"/>
        <end position="312"/>
    </location>
</feature>
<dbReference type="InterPro" id="IPR001762">
    <property type="entry name" value="Disintegrin_dom"/>
</dbReference>
<sequence>MLWKDRPFLPEEKTVDGNRVDGAVLKVGRWPWKMTATCLVFLSQHLFLLPLIGLLPTACATLPDRGTAAGKSLDEEDGQQALGRFVRHYEKVNYDQQLLHQRVRRSLSLPNNKQHDSAVQLNFAAHNRQFQLRLQRDTSAFTADHVVTDGAGQPLQVDTSFLYQGQVQGQPDSLVHGSIRRGLFEGKIHLPHDVYVVEAASRYFRKDSDFHSIIYSEKDVIFPPSPNHVSSEGVHRQAKGSHNHSCGMSPSIRQWMEEVQSSAETAAQVKVEHCHNSSSSSQSDYTSIFGGGGGESGHRQGRQKRAAASATAADHDRNRLCNMYIQTDKFLWDAVYEREKNEQRTREEILSIISSHIKAVTRIYGNHRFGDIVGVQFAVQRTTINDSSSCAIDDRNPFCQRYLDVSNLLNYNSMMDHSGFCLAFLFTYRDFAGGTLGLAWVASANGPSGGICETYKRYTETIGGKRVQTFKSLNTGVITFVNYGNRVPPTVSHLTLAHEIGHNFGAAHDPNNPLCQPNGADGNYIMYPSATNGDRPNNDKFSSCSLENMTAVLKAVLNQLNGKRNCFVPNDLAYCGNKIVEKGEECDCGYNVDECKESCCYPRQLDDRWLKESAKECTLRFSAERGGRVDCSPSQGPCCSNQCTFTAVDPAAPPQKCRQASECTEASFCHSQSAACPAAIPKPDILPCDNNSKVCKGGECNASICLLFDMEQCFLTEEDLVRAGSSNARQNKESMCFVACQFKNRPETCISTRNADFPYKTARHNVTIEGGIRLRAGAPCNNYRGYCDIFHRCRKVDGDGPLRRLTTSLFSAEALESAASWITTHWWAVMLIGIGLVIVMSGIIKCCAVHTPSSNPKKRPARRLADDWHSISSTLKRTRRSRPDGVRHHRERNVNRDQARHRRGNGPSSRPNRRRDRGNASAQPSAPTDATLLAPAPSSIPLVQIHLHNGVSTEPPPPYSAVVNETAAAPLLLSPSSNAAAGPKRGHRKNRKNPPQQQQPTTSHGDSAHNNQDQTRLVLSNDGRPSKARKGRKK</sequence>
<protein>
    <recommendedName>
        <fullName evidence="2">ADAM10 endopeptidase</fullName>
        <ecNumber evidence="2">3.4.24.81</ecNumber>
    </recommendedName>
</protein>
<evidence type="ECO:0000256" key="3">
    <source>
        <dbReference type="ARBA" id="ARBA00022685"/>
    </source>
</evidence>
<reference evidence="9 10" key="1">
    <citation type="journal article" date="2016" name="Nat. Commun.">
        <title>Extremotolerant tardigrade genome and improved radiotolerance of human cultured cells by tardigrade-unique protein.</title>
        <authorList>
            <person name="Hashimoto T."/>
            <person name="Horikawa D.D."/>
            <person name="Saito Y."/>
            <person name="Kuwahara H."/>
            <person name="Kozuka-Hata H."/>
            <person name="Shin-I T."/>
            <person name="Minakuchi Y."/>
            <person name="Ohishi K."/>
            <person name="Motoyama A."/>
            <person name="Aizu T."/>
            <person name="Enomoto A."/>
            <person name="Kondo K."/>
            <person name="Tanaka S."/>
            <person name="Hara Y."/>
            <person name="Koshikawa S."/>
            <person name="Sagara H."/>
            <person name="Miura T."/>
            <person name="Yokobori S."/>
            <person name="Miyagawa K."/>
            <person name="Suzuki Y."/>
            <person name="Kubo T."/>
            <person name="Oyama M."/>
            <person name="Kohara Y."/>
            <person name="Fujiyama A."/>
            <person name="Arakawa K."/>
            <person name="Katayama T."/>
            <person name="Toyoda A."/>
            <person name="Kunieda T."/>
        </authorList>
    </citation>
    <scope>NUCLEOTIDE SEQUENCE [LARGE SCALE GENOMIC DNA]</scope>
    <source>
        <strain evidence="9 10">YOKOZUNA-1</strain>
    </source>
</reference>
<feature type="compositionally biased region" description="Basic and acidic residues" evidence="5">
    <location>
        <begin position="881"/>
        <end position="898"/>
    </location>
</feature>
<feature type="domain" description="Peptidase M12B" evidence="8">
    <location>
        <begin position="319"/>
        <end position="553"/>
    </location>
</feature>
<evidence type="ECO:0000256" key="5">
    <source>
        <dbReference type="SAM" id="MobiDB-lite"/>
    </source>
</evidence>